<evidence type="ECO:0000313" key="2">
    <source>
        <dbReference type="Proteomes" id="UP001145050"/>
    </source>
</evidence>
<dbReference type="EMBL" id="JAMQKB010000001">
    <property type="protein sequence ID" value="MDC3423084.1"/>
    <property type="molecule type" value="Genomic_DNA"/>
</dbReference>
<proteinExistence type="predicted"/>
<organism evidence="1 2">
    <name type="scientific">Terrihalobacillus insolitus</name>
    <dbReference type="NCBI Taxonomy" id="2950438"/>
    <lineage>
        <taxon>Bacteria</taxon>
        <taxon>Bacillati</taxon>
        <taxon>Bacillota</taxon>
        <taxon>Bacilli</taxon>
        <taxon>Bacillales</taxon>
        <taxon>Bacillaceae</taxon>
        <taxon>Terrihalobacillus</taxon>
    </lineage>
</organism>
<dbReference type="RefSeq" id="WP_272434734.1">
    <property type="nucleotide sequence ID" value="NZ_JAMQKB010000001.1"/>
</dbReference>
<evidence type="ECO:0000313" key="1">
    <source>
        <dbReference type="EMBL" id="MDC3423084.1"/>
    </source>
</evidence>
<dbReference type="AlphaFoldDB" id="A0A9X4AKQ8"/>
<dbReference type="NCBIfam" id="TIGR03826">
    <property type="entry name" value="YvyF"/>
    <property type="match status" value="1"/>
</dbReference>
<name>A0A9X4AKQ8_9BACI</name>
<accession>A0A9X4AKQ8</accession>
<gene>
    <name evidence="1" type="ORF">NC797_01005</name>
</gene>
<keyword evidence="2" id="KW-1185">Reference proteome</keyword>
<dbReference type="InterPro" id="IPR022258">
    <property type="entry name" value="Flagellar_operon_YvyF"/>
</dbReference>
<comment type="caution">
    <text evidence="1">The sequence shown here is derived from an EMBL/GenBank/DDBJ whole genome shotgun (WGS) entry which is preliminary data.</text>
</comment>
<protein>
    <recommendedName>
        <fullName evidence="3">Flagellar operon protein (TIGR03826 family)</fullName>
    </recommendedName>
</protein>
<sequence length="138" mass="16219">MGELANCPRCNALFVKDTRQVCHNCFKEEEKAFETVYHFLREQKNRQSTIPQIVEATDVEEDLIVKFVKERRLRTTHFPNLAYPCEKCGNDIVEGKLCTSCATELISELERQEQIDRLAENRKEKERATTYFSIQKEK</sequence>
<reference evidence="1" key="1">
    <citation type="submission" date="2022-06" db="EMBL/GenBank/DDBJ databases">
        <title>Aquibacillus sp. a new bacterium isolated from soil saline samples.</title>
        <authorList>
            <person name="Galisteo C."/>
            <person name="De La Haba R."/>
            <person name="Sanchez-Porro C."/>
            <person name="Ventosa A."/>
        </authorList>
    </citation>
    <scope>NUCLEOTIDE SEQUENCE</scope>
    <source>
        <strain evidence="1">3ASR75-11</strain>
    </source>
</reference>
<dbReference type="Proteomes" id="UP001145050">
    <property type="component" value="Unassembled WGS sequence"/>
</dbReference>
<evidence type="ECO:0008006" key="3">
    <source>
        <dbReference type="Google" id="ProtNLM"/>
    </source>
</evidence>